<keyword evidence="3" id="KW-0677">Repeat</keyword>
<proteinExistence type="predicted"/>
<feature type="compositionally biased region" description="Basic and acidic residues" evidence="11">
    <location>
        <begin position="1174"/>
        <end position="1186"/>
    </location>
</feature>
<dbReference type="GO" id="GO:0000978">
    <property type="term" value="F:RNA polymerase II cis-regulatory region sequence-specific DNA binding"/>
    <property type="evidence" value="ECO:0007669"/>
    <property type="project" value="TreeGrafter"/>
</dbReference>
<dbReference type="GO" id="GO:0005654">
    <property type="term" value="C:nucleoplasm"/>
    <property type="evidence" value="ECO:0007669"/>
    <property type="project" value="TreeGrafter"/>
</dbReference>
<accession>A0AAV4I7T2</accession>
<feature type="domain" description="C2H2-type" evidence="12">
    <location>
        <begin position="595"/>
        <end position="622"/>
    </location>
</feature>
<feature type="region of interest" description="Disordered" evidence="11">
    <location>
        <begin position="1263"/>
        <end position="1354"/>
    </location>
</feature>
<feature type="region of interest" description="Disordered" evidence="11">
    <location>
        <begin position="949"/>
        <end position="1010"/>
    </location>
</feature>
<keyword evidence="14" id="KW-1185">Reference proteome</keyword>
<gene>
    <name evidence="13" type="ORF">ElyMa_004699300</name>
</gene>
<evidence type="ECO:0000259" key="12">
    <source>
        <dbReference type="PROSITE" id="PS50157"/>
    </source>
</evidence>
<feature type="compositionally biased region" description="Low complexity" evidence="11">
    <location>
        <begin position="696"/>
        <end position="715"/>
    </location>
</feature>
<feature type="domain" description="C2H2-type" evidence="12">
    <location>
        <begin position="652"/>
        <end position="680"/>
    </location>
</feature>
<keyword evidence="4 10" id="KW-0863">Zinc-finger</keyword>
<evidence type="ECO:0000256" key="2">
    <source>
        <dbReference type="ARBA" id="ARBA00022723"/>
    </source>
</evidence>
<reference evidence="13 14" key="1">
    <citation type="journal article" date="2021" name="Elife">
        <title>Chloroplast acquisition without the gene transfer in kleptoplastic sea slugs, Plakobranchus ocellatus.</title>
        <authorList>
            <person name="Maeda T."/>
            <person name="Takahashi S."/>
            <person name="Yoshida T."/>
            <person name="Shimamura S."/>
            <person name="Takaki Y."/>
            <person name="Nagai Y."/>
            <person name="Toyoda A."/>
            <person name="Suzuki Y."/>
            <person name="Arimoto A."/>
            <person name="Ishii H."/>
            <person name="Satoh N."/>
            <person name="Nishiyama T."/>
            <person name="Hasebe M."/>
            <person name="Maruyama T."/>
            <person name="Minagawa J."/>
            <person name="Obokata J."/>
            <person name="Shigenobu S."/>
        </authorList>
    </citation>
    <scope>NUCLEOTIDE SEQUENCE [LARGE SCALE GENOMIC DNA]</scope>
</reference>
<dbReference type="PROSITE" id="PS50157">
    <property type="entry name" value="ZINC_FINGER_C2H2_2"/>
    <property type="match status" value="6"/>
</dbReference>
<dbReference type="Pfam" id="PF00096">
    <property type="entry name" value="zf-C2H2"/>
    <property type="match status" value="2"/>
</dbReference>
<keyword evidence="6" id="KW-0805">Transcription regulation</keyword>
<feature type="compositionally biased region" description="Acidic residues" evidence="11">
    <location>
        <begin position="530"/>
        <end position="553"/>
    </location>
</feature>
<evidence type="ECO:0000313" key="13">
    <source>
        <dbReference type="EMBL" id="GFS06135.1"/>
    </source>
</evidence>
<feature type="compositionally biased region" description="Basic and acidic residues" evidence="11">
    <location>
        <begin position="1126"/>
        <end position="1163"/>
    </location>
</feature>
<feature type="region of interest" description="Disordered" evidence="11">
    <location>
        <begin position="1093"/>
        <end position="1228"/>
    </location>
</feature>
<feature type="compositionally biased region" description="Low complexity" evidence="11">
    <location>
        <begin position="43"/>
        <end position="54"/>
    </location>
</feature>
<evidence type="ECO:0000256" key="1">
    <source>
        <dbReference type="ARBA" id="ARBA00004123"/>
    </source>
</evidence>
<feature type="compositionally biased region" description="Polar residues" evidence="11">
    <location>
        <begin position="1"/>
        <end position="10"/>
    </location>
</feature>
<evidence type="ECO:0000313" key="14">
    <source>
        <dbReference type="Proteomes" id="UP000762676"/>
    </source>
</evidence>
<evidence type="ECO:0000256" key="5">
    <source>
        <dbReference type="ARBA" id="ARBA00022833"/>
    </source>
</evidence>
<keyword evidence="5" id="KW-0862">Zinc</keyword>
<organism evidence="13 14">
    <name type="scientific">Elysia marginata</name>
    <dbReference type="NCBI Taxonomy" id="1093978"/>
    <lineage>
        <taxon>Eukaryota</taxon>
        <taxon>Metazoa</taxon>
        <taxon>Spiralia</taxon>
        <taxon>Lophotrochozoa</taxon>
        <taxon>Mollusca</taxon>
        <taxon>Gastropoda</taxon>
        <taxon>Heterobranchia</taxon>
        <taxon>Euthyneura</taxon>
        <taxon>Panpulmonata</taxon>
        <taxon>Sacoglossa</taxon>
        <taxon>Placobranchoidea</taxon>
        <taxon>Plakobranchidae</taxon>
        <taxon>Elysia</taxon>
    </lineage>
</organism>
<dbReference type="PANTHER" id="PTHR24399:SF23">
    <property type="entry name" value="C2H2-TYPE DOMAIN-CONTAINING PROTEIN"/>
    <property type="match status" value="1"/>
</dbReference>
<feature type="compositionally biased region" description="Polar residues" evidence="11">
    <location>
        <begin position="438"/>
        <end position="450"/>
    </location>
</feature>
<sequence>MTRTSGTSRASPPDFSYDAFPRGGSGGVATGGGGGARDGGPPYGSSRAPPSPANSALSLGYPGVAEFPYGLSGVQMPTYNFGSELYNYVSNGFPRKSRMCTFCNKVFTRSTTRRYHERRCPLLRASNSLAKSEENSAAAAAALKEQQQQQQQRHKEASSRIPRSLPSPSAGSRGLNGMVHASNRERDKERDGSHHLNGGLGLLGGRHTPPQLRQAPVPERSGSPPPASLHPAYPASFPPGAASALASSPSRAAAAAAAYSYAQTYGSHFYNSISAAALASLDQNSNKNKKDGRHPDGNTPSPWASSALSPTSKPWDHHEHHNHGGHLQHHHHHPNHSNPLLPGAPTSSSSLALGSRNGDLPGKSSLANSIMSSLGVDLTSRYCADFSIRSQPAVFPTSHDRGGAPVSPNSPEPGETRSSSSHERRRSPSPPDGHAASLVTSMSSRQNGTGWASPPGRAGERREDKEERVSYQDQYSLGFQDKIQTSNISGARLKTTSPPLNSWNAKAPFSDSECKSPKEPPPFMAVRPLDEDEEEEEEDEEAEEEMEEDEEQFNETGSGASREDSLIGKSGKSSLDFPGLDGKRNHPRSSTYNPLVCNICKKSFSDTFARQAHEALHSQAKAFACALCDRSFHCAFSLRIHFLRHHSAGGPYSCKYCPQKFDSALALKAHLVTQHVLSKEEARSLKYFSLLEEPTGSPRSSSSSGGRISIGSHRSAMSDSERDCKINENGDIRGRASPSQRRSAESLPDILGCRDDYDTAKAIHDRMRKKNGAFLNELSPQSRVLPLADGELGASAVRDAVNKPEKEEETEVCKVCNKSFAKSFIRFHERSHADQKPYECSICHKRFGYKNNMKSHMKLHQGLKPYQCQICGARFTRGSTLRRHGRRHNISRNSMLEYVLYDHSAGPTRAVGVTSKTGSATSTPTAAAAAASQHAVAVASSLYAQQMASRISPNDQSGMPRSGPPPAQLGFSPALSRQDSACDDRYSQPAAMTRRSSPPHTSPQSLTSRATGNHHLTTQAMASPMVGGLAAVAAANLFGYPAAAAPHLYQLYASANPLMNYPHGYPPAPHPHHNTQPAPAVQSDALNLSLGKRKSPFQEEEKIEKAARRSSDSSRESGSADCDLSVNDRRNNDVHPEPFTHPRSEAIKIETEELRENGGEREASSNPFTPIYSPKKEASPFKKDTETGYLNNDQRNNSQISNHHRHQPHIESCGQYANDGSTNKPVGDQKAELKISTEDFAAQVNFCCPSPLVQSSTGHACLNRSSSNTGSPPVGSTSSFTSPLANSTTTAAGSTTENVMARASPSGHVSHPNSPDNTTTTTTSPIPSPTAESDGSGVISFQGDGMDGHDGGKLNHKKALNNSLQELLLSLITAGRMFRCSFCDIYFTEYAMFRLHMKYHQCDHDRPFVCSVCGEDCKDKTYFTVHLSEHLGLGTKQALA</sequence>
<feature type="compositionally biased region" description="Polar residues" evidence="11">
    <location>
        <begin position="298"/>
        <end position="312"/>
    </location>
</feature>
<dbReference type="GO" id="GO:0001227">
    <property type="term" value="F:DNA-binding transcription repressor activity, RNA polymerase II-specific"/>
    <property type="evidence" value="ECO:0007669"/>
    <property type="project" value="TreeGrafter"/>
</dbReference>
<feature type="compositionally biased region" description="Polar residues" evidence="11">
    <location>
        <begin position="1188"/>
        <end position="1201"/>
    </location>
</feature>
<dbReference type="EMBL" id="BMAT01009426">
    <property type="protein sequence ID" value="GFS06135.1"/>
    <property type="molecule type" value="Genomic_DNA"/>
</dbReference>
<evidence type="ECO:0000256" key="4">
    <source>
        <dbReference type="ARBA" id="ARBA00022771"/>
    </source>
</evidence>
<dbReference type="FunFam" id="3.30.160.60:FF:000325">
    <property type="entry name" value="ZFP90 zinc finger protein"/>
    <property type="match status" value="1"/>
</dbReference>
<keyword evidence="8" id="KW-0804">Transcription</keyword>
<feature type="compositionally biased region" description="Polar residues" evidence="11">
    <location>
        <begin position="994"/>
        <end position="1010"/>
    </location>
</feature>
<protein>
    <submittedName>
        <fullName evidence="13">Zinc finger protein 14-like</fullName>
    </submittedName>
</protein>
<evidence type="ECO:0000256" key="8">
    <source>
        <dbReference type="ARBA" id="ARBA00023163"/>
    </source>
</evidence>
<feature type="compositionally biased region" description="Low complexity" evidence="11">
    <location>
        <begin position="159"/>
        <end position="169"/>
    </location>
</feature>
<dbReference type="SMART" id="SM00355">
    <property type="entry name" value="ZnF_C2H2"/>
    <property type="match status" value="9"/>
</dbReference>
<feature type="compositionally biased region" description="Basic and acidic residues" evidence="11">
    <location>
        <begin position="1096"/>
        <end position="1115"/>
    </location>
</feature>
<dbReference type="PROSITE" id="PS00028">
    <property type="entry name" value="ZINC_FINGER_C2H2_1"/>
    <property type="match status" value="7"/>
</dbReference>
<evidence type="ECO:0000256" key="3">
    <source>
        <dbReference type="ARBA" id="ARBA00022737"/>
    </source>
</evidence>
<feature type="compositionally biased region" description="Low complexity" evidence="11">
    <location>
        <begin position="129"/>
        <end position="151"/>
    </location>
</feature>
<feature type="region of interest" description="Disordered" evidence="11">
    <location>
        <begin position="1"/>
        <end position="54"/>
    </location>
</feature>
<dbReference type="Proteomes" id="UP000762676">
    <property type="component" value="Unassembled WGS sequence"/>
</dbReference>
<dbReference type="PANTHER" id="PTHR24399">
    <property type="entry name" value="ZINC FINGER AND BTB DOMAIN-CONTAINING"/>
    <property type="match status" value="1"/>
</dbReference>
<keyword evidence="7" id="KW-0238">DNA-binding</keyword>
<feature type="compositionally biased region" description="Low complexity" evidence="11">
    <location>
        <begin position="1287"/>
        <end position="1296"/>
    </location>
</feature>
<feature type="compositionally biased region" description="Basic and acidic residues" evidence="11">
    <location>
        <begin position="182"/>
        <end position="194"/>
    </location>
</feature>
<feature type="compositionally biased region" description="Basic residues" evidence="11">
    <location>
        <begin position="320"/>
        <end position="335"/>
    </location>
</feature>
<evidence type="ECO:0000256" key="11">
    <source>
        <dbReference type="SAM" id="MobiDB-lite"/>
    </source>
</evidence>
<feature type="compositionally biased region" description="Basic and acidic residues" evidence="11">
    <location>
        <begin position="719"/>
        <end position="734"/>
    </location>
</feature>
<keyword evidence="2" id="KW-0479">Metal-binding</keyword>
<feature type="domain" description="C2H2-type" evidence="12">
    <location>
        <begin position="838"/>
        <end position="865"/>
    </location>
</feature>
<feature type="compositionally biased region" description="Polar residues" evidence="11">
    <location>
        <begin position="1263"/>
        <end position="1286"/>
    </location>
</feature>
<feature type="domain" description="C2H2-type" evidence="12">
    <location>
        <begin position="866"/>
        <end position="893"/>
    </location>
</feature>
<feature type="region of interest" description="Disordered" evidence="11">
    <location>
        <begin position="284"/>
        <end position="357"/>
    </location>
</feature>
<evidence type="ECO:0000256" key="9">
    <source>
        <dbReference type="ARBA" id="ARBA00023242"/>
    </source>
</evidence>
<feature type="compositionally biased region" description="Low complexity" evidence="11">
    <location>
        <begin position="1312"/>
        <end position="1325"/>
    </location>
</feature>
<feature type="region of interest" description="Disordered" evidence="11">
    <location>
        <begin position="692"/>
        <end position="748"/>
    </location>
</feature>
<comment type="subcellular location">
    <subcellularLocation>
        <location evidence="1">Nucleus</location>
    </subcellularLocation>
</comment>
<feature type="compositionally biased region" description="Gly residues" evidence="11">
    <location>
        <begin position="23"/>
        <end position="42"/>
    </location>
</feature>
<feature type="compositionally biased region" description="Basic and acidic residues" evidence="11">
    <location>
        <begin position="458"/>
        <end position="470"/>
    </location>
</feature>
<keyword evidence="9" id="KW-0539">Nucleus</keyword>
<evidence type="ECO:0000256" key="10">
    <source>
        <dbReference type="PROSITE-ProRule" id="PRU00042"/>
    </source>
</evidence>
<feature type="compositionally biased region" description="Polar residues" evidence="11">
    <location>
        <begin position="949"/>
        <end position="959"/>
    </location>
</feature>
<dbReference type="SUPFAM" id="SSF57667">
    <property type="entry name" value="beta-beta-alpha zinc fingers"/>
    <property type="match status" value="3"/>
</dbReference>
<name>A0AAV4I7T2_9GAST</name>
<feature type="region of interest" description="Disordered" evidence="11">
    <location>
        <begin position="129"/>
        <end position="234"/>
    </location>
</feature>
<dbReference type="FunFam" id="3.30.160.60:FF:000110">
    <property type="entry name" value="Zinc finger protein-like"/>
    <property type="match status" value="1"/>
</dbReference>
<feature type="region of interest" description="Disordered" evidence="11">
    <location>
        <begin position="393"/>
        <end position="477"/>
    </location>
</feature>
<dbReference type="GO" id="GO:0008270">
    <property type="term" value="F:zinc ion binding"/>
    <property type="evidence" value="ECO:0007669"/>
    <property type="project" value="UniProtKB-KW"/>
</dbReference>
<evidence type="ECO:0000256" key="7">
    <source>
        <dbReference type="ARBA" id="ARBA00023125"/>
    </source>
</evidence>
<dbReference type="InterPro" id="IPR013087">
    <property type="entry name" value="Znf_C2H2_type"/>
</dbReference>
<evidence type="ECO:0000256" key="6">
    <source>
        <dbReference type="ARBA" id="ARBA00023015"/>
    </source>
</evidence>
<dbReference type="InterPro" id="IPR036236">
    <property type="entry name" value="Znf_C2H2_sf"/>
</dbReference>
<feature type="domain" description="C2H2-type" evidence="12">
    <location>
        <begin position="623"/>
        <end position="651"/>
    </location>
</feature>
<feature type="region of interest" description="Disordered" evidence="11">
    <location>
        <begin position="491"/>
        <end position="586"/>
    </location>
</feature>
<feature type="compositionally biased region" description="Polar residues" evidence="11">
    <location>
        <begin position="491"/>
        <end position="504"/>
    </location>
</feature>
<comment type="caution">
    <text evidence="13">The sequence shown here is derived from an EMBL/GenBank/DDBJ whole genome shotgun (WGS) entry which is preliminary data.</text>
</comment>
<feature type="domain" description="C2H2-type" evidence="12">
    <location>
        <begin position="1378"/>
        <end position="1405"/>
    </location>
</feature>
<dbReference type="Gene3D" id="3.30.160.60">
    <property type="entry name" value="Classic Zinc Finger"/>
    <property type="match status" value="4"/>
</dbReference>